<sequence>MKNKSLILQILLAFMFFSILNAILSDIWYYNLDHLKGLKVWNAEEHEGKESIANIRDKQWLEFAYNSIYWTLLLLKFYFLLGLYYLFTIFRSFEKEKYFSSSIINSFRKAGSVFLLYCIAVFVLKALFHLIFYSKNIAKHFYKFDESYTLLFICGLAFYAFAEIFKKAQKLQEENDLTI</sequence>
<evidence type="ECO:0000313" key="3">
    <source>
        <dbReference type="Proteomes" id="UP000468581"/>
    </source>
</evidence>
<feature type="transmembrane region" description="Helical" evidence="1">
    <location>
        <begin position="68"/>
        <end position="90"/>
    </location>
</feature>
<feature type="transmembrane region" description="Helical" evidence="1">
    <location>
        <begin position="147"/>
        <end position="165"/>
    </location>
</feature>
<evidence type="ECO:0000313" key="2">
    <source>
        <dbReference type="EMBL" id="NER14505.1"/>
    </source>
</evidence>
<organism evidence="2 3">
    <name type="scientific">Leptobacterium flavescens</name>
    <dbReference type="NCBI Taxonomy" id="472055"/>
    <lineage>
        <taxon>Bacteria</taxon>
        <taxon>Pseudomonadati</taxon>
        <taxon>Bacteroidota</taxon>
        <taxon>Flavobacteriia</taxon>
        <taxon>Flavobacteriales</taxon>
        <taxon>Flavobacteriaceae</taxon>
        <taxon>Leptobacterium</taxon>
    </lineage>
</organism>
<feature type="transmembrane region" description="Helical" evidence="1">
    <location>
        <begin position="111"/>
        <end position="132"/>
    </location>
</feature>
<name>A0A6P0UMV0_9FLAO</name>
<dbReference type="Pfam" id="PF11188">
    <property type="entry name" value="DUF2975"/>
    <property type="match status" value="1"/>
</dbReference>
<dbReference type="EMBL" id="JAABOO010000003">
    <property type="protein sequence ID" value="NER14505.1"/>
    <property type="molecule type" value="Genomic_DNA"/>
</dbReference>
<reference evidence="2 3" key="1">
    <citation type="submission" date="2020-01" db="EMBL/GenBank/DDBJ databases">
        <title>Leptobacterium flavescens.</title>
        <authorList>
            <person name="Wang G."/>
        </authorList>
    </citation>
    <scope>NUCLEOTIDE SEQUENCE [LARGE SCALE GENOMIC DNA]</scope>
    <source>
        <strain evidence="2 3">KCTC 22160</strain>
    </source>
</reference>
<gene>
    <name evidence="2" type="ORF">GWK08_13710</name>
</gene>
<protein>
    <submittedName>
        <fullName evidence="2">DUF2975 domain-containing protein</fullName>
    </submittedName>
</protein>
<proteinExistence type="predicted"/>
<keyword evidence="1" id="KW-1133">Transmembrane helix</keyword>
<keyword evidence="3" id="KW-1185">Reference proteome</keyword>
<dbReference type="InterPro" id="IPR021354">
    <property type="entry name" value="DUF2975"/>
</dbReference>
<dbReference type="RefSeq" id="WP_163607793.1">
    <property type="nucleotide sequence ID" value="NZ_JAABOO010000003.1"/>
</dbReference>
<evidence type="ECO:0000256" key="1">
    <source>
        <dbReference type="SAM" id="Phobius"/>
    </source>
</evidence>
<keyword evidence="1" id="KW-0812">Transmembrane</keyword>
<dbReference type="Proteomes" id="UP000468581">
    <property type="component" value="Unassembled WGS sequence"/>
</dbReference>
<accession>A0A6P0UMV0</accession>
<comment type="caution">
    <text evidence="2">The sequence shown here is derived from an EMBL/GenBank/DDBJ whole genome shotgun (WGS) entry which is preliminary data.</text>
</comment>
<dbReference type="AlphaFoldDB" id="A0A6P0UMV0"/>
<keyword evidence="1" id="KW-0472">Membrane</keyword>